<gene>
    <name evidence="1" type="ORF">TRFO_08347</name>
</gene>
<accession>A0A1J4JKP0</accession>
<reference evidence="1" key="1">
    <citation type="submission" date="2016-10" db="EMBL/GenBank/DDBJ databases">
        <authorList>
            <person name="Benchimol M."/>
            <person name="Almeida L.G."/>
            <person name="Vasconcelos A.T."/>
            <person name="Perreira-Neves A."/>
            <person name="Rosa I.A."/>
            <person name="Tasca T."/>
            <person name="Bogo M.R."/>
            <person name="de Souza W."/>
        </authorList>
    </citation>
    <scope>NUCLEOTIDE SEQUENCE [LARGE SCALE GENOMIC DNA]</scope>
    <source>
        <strain evidence="1">K</strain>
    </source>
</reference>
<proteinExistence type="predicted"/>
<comment type="caution">
    <text evidence="1">The sequence shown here is derived from an EMBL/GenBank/DDBJ whole genome shotgun (WGS) entry which is preliminary data.</text>
</comment>
<protein>
    <submittedName>
        <fullName evidence="1">Uncharacterized protein</fullName>
    </submittedName>
</protein>
<dbReference type="Proteomes" id="UP000179807">
    <property type="component" value="Unassembled WGS sequence"/>
</dbReference>
<dbReference type="RefSeq" id="XP_068352833.1">
    <property type="nucleotide sequence ID" value="XM_068494232.1"/>
</dbReference>
<dbReference type="GeneID" id="94828936"/>
<sequence>MQQEEAQYKFNHIEDEAEFVVWRENTLDLTTWSGKAHEAAKSRAKELLSEEMKSIQSEIDEIFPIVLPPPPPRSQE</sequence>
<evidence type="ECO:0000313" key="2">
    <source>
        <dbReference type="Proteomes" id="UP000179807"/>
    </source>
</evidence>
<dbReference type="OrthoDB" id="10425278at2759"/>
<dbReference type="EMBL" id="MLAK01000993">
    <property type="protein sequence ID" value="OHS99696.1"/>
    <property type="molecule type" value="Genomic_DNA"/>
</dbReference>
<organism evidence="1 2">
    <name type="scientific">Tritrichomonas foetus</name>
    <dbReference type="NCBI Taxonomy" id="1144522"/>
    <lineage>
        <taxon>Eukaryota</taxon>
        <taxon>Metamonada</taxon>
        <taxon>Parabasalia</taxon>
        <taxon>Tritrichomonadida</taxon>
        <taxon>Tritrichomonadidae</taxon>
        <taxon>Tritrichomonas</taxon>
    </lineage>
</organism>
<name>A0A1J4JKP0_9EUKA</name>
<keyword evidence="2" id="KW-1185">Reference proteome</keyword>
<evidence type="ECO:0000313" key="1">
    <source>
        <dbReference type="EMBL" id="OHS99696.1"/>
    </source>
</evidence>
<dbReference type="VEuPathDB" id="TrichDB:TRFO_08347"/>
<dbReference type="AlphaFoldDB" id="A0A1J4JKP0"/>